<feature type="domain" description="LRAT" evidence="2">
    <location>
        <begin position="163"/>
        <end position="310"/>
    </location>
</feature>
<evidence type="ECO:0000259" key="2">
    <source>
        <dbReference type="PROSITE" id="PS51934"/>
    </source>
</evidence>
<dbReference type="GO" id="GO:0016787">
    <property type="term" value="F:hydrolase activity"/>
    <property type="evidence" value="ECO:0007669"/>
    <property type="project" value="UniProtKB-KW"/>
</dbReference>
<dbReference type="InterPro" id="IPR022712">
    <property type="entry name" value="Beta_Casp"/>
</dbReference>
<dbReference type="Proteomes" id="UP000054495">
    <property type="component" value="Unassembled WGS sequence"/>
</dbReference>
<dbReference type="GO" id="GO:0004521">
    <property type="term" value="F:RNA endonuclease activity"/>
    <property type="evidence" value="ECO:0007669"/>
    <property type="project" value="TreeGrafter"/>
</dbReference>
<dbReference type="InterPro" id="IPR007053">
    <property type="entry name" value="LRAT_dom"/>
</dbReference>
<dbReference type="GO" id="GO:0016180">
    <property type="term" value="P:snRNA processing"/>
    <property type="evidence" value="ECO:0007669"/>
    <property type="project" value="TreeGrafter"/>
</dbReference>
<dbReference type="PROSITE" id="PS51934">
    <property type="entry name" value="LRAT"/>
    <property type="match status" value="1"/>
</dbReference>
<keyword evidence="1" id="KW-0378">Hydrolase</keyword>
<protein>
    <submittedName>
        <fullName evidence="3">NC domain protein</fullName>
    </submittedName>
</protein>
<keyword evidence="4" id="KW-1185">Reference proteome</keyword>
<dbReference type="Pfam" id="PF04970">
    <property type="entry name" value="LRAT"/>
    <property type="match status" value="1"/>
</dbReference>
<evidence type="ECO:0000313" key="3">
    <source>
        <dbReference type="EMBL" id="EPB75306.1"/>
    </source>
</evidence>
<proteinExistence type="predicted"/>
<reference evidence="3 4" key="1">
    <citation type="submission" date="2013-05" db="EMBL/GenBank/DDBJ databases">
        <title>Draft genome of the parasitic nematode Anyclostoma ceylanicum.</title>
        <authorList>
            <person name="Mitreva M."/>
        </authorList>
    </citation>
    <scope>NUCLEOTIDE SEQUENCE [LARGE SCALE GENOMIC DNA]</scope>
</reference>
<dbReference type="GO" id="GO:0005634">
    <property type="term" value="C:nucleus"/>
    <property type="evidence" value="ECO:0007669"/>
    <property type="project" value="TreeGrafter"/>
</dbReference>
<dbReference type="PANTHER" id="PTHR11203">
    <property type="entry name" value="CLEAVAGE AND POLYADENYLATION SPECIFICITY FACTOR FAMILY MEMBER"/>
    <property type="match status" value="1"/>
</dbReference>
<dbReference type="Gene3D" id="3.40.50.10890">
    <property type="match status" value="1"/>
</dbReference>
<evidence type="ECO:0000313" key="4">
    <source>
        <dbReference type="Proteomes" id="UP000054495"/>
    </source>
</evidence>
<sequence>MLHGGQSLKVFRKWCHDPRNMIIMPGYCVAGTVGAKVIGGMKKIEIEGKMLIRDCKPRSVMFVHGEAAKMEFLKGKVEKEFRIPVLMPANGESVVIPGIATLEVDVPHDIVQRCIELDPTPSKKACPFSACLVMDKQNGLEVISCEAAASRLQMGLHTITLSQLIKSRTPVDWRALSEALTIHDSQLQQKQDGIELFHGEICVLPVKGDENQVELVWDECRDTWQSVILQTIQETFSKQPLVRCDPLAAIAGDDLVRINNGHDADHQPFPPTIVVERATMQLGSGNYNLVLNNCEHFVKWCRYGNRLSGQAVAAKSLILGSALAAAGAPPMVAFGAGMAFLTFATPVSKLDCDRCF</sequence>
<accession>A0A0D6LYY6</accession>
<dbReference type="EMBL" id="KE124907">
    <property type="protein sequence ID" value="EPB75306.1"/>
    <property type="molecule type" value="Genomic_DNA"/>
</dbReference>
<name>A0A0D6LYY6_9BILA</name>
<dbReference type="SUPFAM" id="SSF56281">
    <property type="entry name" value="Metallo-hydrolase/oxidoreductase"/>
    <property type="match status" value="1"/>
</dbReference>
<organism evidence="3 4">
    <name type="scientific">Ancylostoma ceylanicum</name>
    <dbReference type="NCBI Taxonomy" id="53326"/>
    <lineage>
        <taxon>Eukaryota</taxon>
        <taxon>Metazoa</taxon>
        <taxon>Ecdysozoa</taxon>
        <taxon>Nematoda</taxon>
        <taxon>Chromadorea</taxon>
        <taxon>Rhabditida</taxon>
        <taxon>Rhabditina</taxon>
        <taxon>Rhabditomorpha</taxon>
        <taxon>Strongyloidea</taxon>
        <taxon>Ancylostomatidae</taxon>
        <taxon>Ancylostomatinae</taxon>
        <taxon>Ancylostoma</taxon>
    </lineage>
</organism>
<dbReference type="Gene3D" id="3.90.1720.10">
    <property type="entry name" value="endopeptidase domain like (from Nostoc punctiforme)"/>
    <property type="match status" value="1"/>
</dbReference>
<dbReference type="InterPro" id="IPR050698">
    <property type="entry name" value="MBL"/>
</dbReference>
<gene>
    <name evidence="3" type="ORF">ANCCEY_05601</name>
</gene>
<dbReference type="InterPro" id="IPR036866">
    <property type="entry name" value="RibonucZ/Hydroxyglut_hydro"/>
</dbReference>
<dbReference type="Pfam" id="PF10996">
    <property type="entry name" value="Beta-Casp"/>
    <property type="match status" value="1"/>
</dbReference>
<evidence type="ECO:0000256" key="1">
    <source>
        <dbReference type="ARBA" id="ARBA00022801"/>
    </source>
</evidence>
<dbReference type="AlphaFoldDB" id="A0A0D6LYY6"/>
<dbReference type="PANTHER" id="PTHR11203:SF37">
    <property type="entry name" value="INTEGRATOR COMPLEX SUBUNIT 11"/>
    <property type="match status" value="1"/>
</dbReference>